<feature type="transmembrane region" description="Helical" evidence="1">
    <location>
        <begin position="45"/>
        <end position="62"/>
    </location>
</feature>
<keyword evidence="1" id="KW-0812">Transmembrane</keyword>
<feature type="transmembrane region" description="Helical" evidence="1">
    <location>
        <begin position="9"/>
        <end position="25"/>
    </location>
</feature>
<name>A0A7J5AID5_9FLAO</name>
<dbReference type="Proteomes" id="UP000467305">
    <property type="component" value="Unassembled WGS sequence"/>
</dbReference>
<dbReference type="EMBL" id="WAAU01000014">
    <property type="protein sequence ID" value="KAB1157263.1"/>
    <property type="molecule type" value="Genomic_DNA"/>
</dbReference>
<sequence length="212" mass="25061">MKKKMEKEYKNLLAPIGIPIILYLLKEKFDFDINLYIDKIPSKYFTIFLSCLLVFLILSFFFKKTKKHRDDNIIIFASQNDYSSKDSSIVFLTILSIGLCLYIMFTKSPNINIILLWAILFFLGVSNSFLIKTASFEIKEKSVYYKSGKEKRIFNLFNLKELNISPNEIRVLYHDNEKLISFLEIKEEDYKEIKSWFQRNLPEIIVSKSKAL</sequence>
<accession>A0A7J5AID5</accession>
<organism evidence="2 3">
    <name type="scientific">Tenacibaculum aiptasiae</name>
    <dbReference type="NCBI Taxonomy" id="426481"/>
    <lineage>
        <taxon>Bacteria</taxon>
        <taxon>Pseudomonadati</taxon>
        <taxon>Bacteroidota</taxon>
        <taxon>Flavobacteriia</taxon>
        <taxon>Flavobacteriales</taxon>
        <taxon>Flavobacteriaceae</taxon>
        <taxon>Tenacibaculum</taxon>
    </lineage>
</organism>
<feature type="transmembrane region" description="Helical" evidence="1">
    <location>
        <begin position="88"/>
        <end position="105"/>
    </location>
</feature>
<comment type="caution">
    <text evidence="2">The sequence shown here is derived from an EMBL/GenBank/DDBJ whole genome shotgun (WGS) entry which is preliminary data.</text>
</comment>
<keyword evidence="1" id="KW-1133">Transmembrane helix</keyword>
<evidence type="ECO:0000256" key="1">
    <source>
        <dbReference type="SAM" id="Phobius"/>
    </source>
</evidence>
<keyword evidence="1" id="KW-0472">Membrane</keyword>
<evidence type="ECO:0000313" key="2">
    <source>
        <dbReference type="EMBL" id="KAB1157263.1"/>
    </source>
</evidence>
<dbReference type="RefSeq" id="WP_150899932.1">
    <property type="nucleotide sequence ID" value="NZ_WAAU01000014.1"/>
</dbReference>
<reference evidence="2 3" key="1">
    <citation type="submission" date="2019-09" db="EMBL/GenBank/DDBJ databases">
        <authorList>
            <person name="Cao W.R."/>
        </authorList>
    </citation>
    <scope>NUCLEOTIDE SEQUENCE [LARGE SCALE GENOMIC DNA]</scope>
    <source>
        <strain evidence="3">a4</strain>
    </source>
</reference>
<keyword evidence="3" id="KW-1185">Reference proteome</keyword>
<dbReference type="AlphaFoldDB" id="A0A7J5AID5"/>
<proteinExistence type="predicted"/>
<gene>
    <name evidence="2" type="ORF">F7018_10035</name>
</gene>
<protein>
    <submittedName>
        <fullName evidence="2">Uncharacterized protein</fullName>
    </submittedName>
</protein>
<evidence type="ECO:0000313" key="3">
    <source>
        <dbReference type="Proteomes" id="UP000467305"/>
    </source>
</evidence>
<feature type="transmembrane region" description="Helical" evidence="1">
    <location>
        <begin position="111"/>
        <end position="131"/>
    </location>
</feature>
<dbReference type="OrthoDB" id="1188351at2"/>